<reference evidence="1 3" key="2">
    <citation type="submission" date="2018-08" db="EMBL/GenBank/DDBJ databases">
        <title>Complete genome of the Arcobacter ellisii type strain LMG 26155.</title>
        <authorList>
            <person name="Miller W.G."/>
            <person name="Yee E."/>
            <person name="Bono J.L."/>
        </authorList>
    </citation>
    <scope>NUCLEOTIDE SEQUENCE [LARGE SCALE GENOMIC DNA]</scope>
    <source>
        <strain evidence="1 3">LMG 26155</strain>
    </source>
</reference>
<dbReference type="EMBL" id="NXIG01000010">
    <property type="protein sequence ID" value="RXI29776.1"/>
    <property type="molecule type" value="Genomic_DNA"/>
</dbReference>
<sequence>MQNPTSNDRLIRLDEVLKEIGIKKTNFYETIKELKKGAEREQNEAKKQEILTLYVLVKQKKFGRTSIWSYNQIQQFISHIKTGYAQKILDYIKYKNVA</sequence>
<dbReference type="RefSeq" id="WP_118918078.1">
    <property type="nucleotide sequence ID" value="NZ_CP032097.1"/>
</dbReference>
<protein>
    <recommendedName>
        <fullName evidence="5">DUF1018 domain-containing protein</fullName>
    </recommendedName>
</protein>
<accession>A0A347UAP0</accession>
<dbReference type="Proteomes" id="UP000262582">
    <property type="component" value="Chromosome"/>
</dbReference>
<dbReference type="EMBL" id="CP032097">
    <property type="protein sequence ID" value="AXX95918.1"/>
    <property type="molecule type" value="Genomic_DNA"/>
</dbReference>
<name>A0A347UAP0_9BACT</name>
<evidence type="ECO:0000313" key="1">
    <source>
        <dbReference type="EMBL" id="AXX95918.1"/>
    </source>
</evidence>
<evidence type="ECO:0008006" key="5">
    <source>
        <dbReference type="Google" id="ProtNLM"/>
    </source>
</evidence>
<dbReference type="AlphaFoldDB" id="A0A347UAP0"/>
<proteinExistence type="predicted"/>
<organism evidence="2 4">
    <name type="scientific">Arcobacter ellisii</name>
    <dbReference type="NCBI Taxonomy" id="913109"/>
    <lineage>
        <taxon>Bacteria</taxon>
        <taxon>Pseudomonadati</taxon>
        <taxon>Campylobacterota</taxon>
        <taxon>Epsilonproteobacteria</taxon>
        <taxon>Campylobacterales</taxon>
        <taxon>Arcobacteraceae</taxon>
        <taxon>Arcobacter</taxon>
    </lineage>
</organism>
<dbReference type="Proteomes" id="UP000290588">
    <property type="component" value="Unassembled WGS sequence"/>
</dbReference>
<reference evidence="2 4" key="1">
    <citation type="submission" date="2017-09" db="EMBL/GenBank/DDBJ databases">
        <title>Genomics of the genus Arcobacter.</title>
        <authorList>
            <person name="Perez-Cataluna A."/>
            <person name="Figueras M.J."/>
            <person name="Salas-Masso N."/>
        </authorList>
    </citation>
    <scope>NUCLEOTIDE SEQUENCE [LARGE SCALE GENOMIC DNA]</scope>
    <source>
        <strain evidence="2 4">CECT 7837</strain>
    </source>
</reference>
<dbReference type="KEGG" id="aell:AELL_2292"/>
<gene>
    <name evidence="1" type="ORF">AELL_2292</name>
    <name evidence="2" type="ORF">CP962_10440</name>
</gene>
<evidence type="ECO:0000313" key="3">
    <source>
        <dbReference type="Proteomes" id="UP000262582"/>
    </source>
</evidence>
<keyword evidence="3" id="KW-1185">Reference proteome</keyword>
<evidence type="ECO:0000313" key="2">
    <source>
        <dbReference type="EMBL" id="RXI29776.1"/>
    </source>
</evidence>
<evidence type="ECO:0000313" key="4">
    <source>
        <dbReference type="Proteomes" id="UP000290588"/>
    </source>
</evidence>